<dbReference type="InterPro" id="IPR051082">
    <property type="entry name" value="Pentapeptide-BTB/POZ_domain"/>
</dbReference>
<evidence type="ECO:0000256" key="1">
    <source>
        <dbReference type="SAM" id="Phobius"/>
    </source>
</evidence>
<dbReference type="Proteomes" id="UP000239814">
    <property type="component" value="Chromosome"/>
</dbReference>
<proteinExistence type="predicted"/>
<feature type="transmembrane region" description="Helical" evidence="1">
    <location>
        <begin position="324"/>
        <end position="345"/>
    </location>
</feature>
<keyword evidence="1" id="KW-0472">Membrane</keyword>
<sequence>MLSDVEVVIGPDDELSTRNWSGLQLRNVWFRALAPCTLSGFDFSDAVLENVDFTNISFEHGSFDRALLTRVDFSCRVGLDPRMRRPEVPPTFNFVQFRRARLTNTLFKYAVFETCNFKDSEVSRCDFYRARFDGICTLEDVYLEESSIYRTNFTGSDLTRRNVAGPSLNGRILPELPQSFVEFHDDDHKEPDQTQRRRNLARARIEAAEVYANLAGHFASRGDGEGEAWAYVRRKQLERRIARDDRQWRRWLGLSVAEYVTGYGESLARIAATGLVLMATVTAVLMSVFGASFPQAAELGVAAFVGLHSEETVAQTNAGDGADLLLVVETALGMFLIGLFGFILGNKIRNR</sequence>
<accession>A0A2S0KGV7</accession>
<organism evidence="2 3">
    <name type="scientific">Gordonia iterans</name>
    <dbReference type="NCBI Taxonomy" id="1004901"/>
    <lineage>
        <taxon>Bacteria</taxon>
        <taxon>Bacillati</taxon>
        <taxon>Actinomycetota</taxon>
        <taxon>Actinomycetes</taxon>
        <taxon>Mycobacteriales</taxon>
        <taxon>Gordoniaceae</taxon>
        <taxon>Gordonia</taxon>
    </lineage>
</organism>
<dbReference type="EMBL" id="CP027433">
    <property type="protein sequence ID" value="AVM00909.1"/>
    <property type="molecule type" value="Genomic_DNA"/>
</dbReference>
<reference evidence="2 3" key="1">
    <citation type="submission" date="2018-03" db="EMBL/GenBank/DDBJ databases">
        <title>Characteristics and genome of n-alkane degrading marine bacteria Gordonia iterans isolated from crude oil contaminated in Tae-an, South Korea.</title>
        <authorList>
            <person name="Lee S.-S."/>
            <person name="Kim H."/>
        </authorList>
    </citation>
    <scope>NUCLEOTIDE SEQUENCE [LARGE SCALE GENOMIC DNA]</scope>
    <source>
        <strain evidence="2 3">Co17</strain>
    </source>
</reference>
<gene>
    <name evidence="2" type="ORF">C6V83_12225</name>
</gene>
<dbReference type="SUPFAM" id="SSF141571">
    <property type="entry name" value="Pentapeptide repeat-like"/>
    <property type="match status" value="1"/>
</dbReference>
<dbReference type="KEGG" id="git:C6V83_12225"/>
<dbReference type="AlphaFoldDB" id="A0A2S0KGV7"/>
<evidence type="ECO:0000313" key="3">
    <source>
        <dbReference type="Proteomes" id="UP000239814"/>
    </source>
</evidence>
<dbReference type="PANTHER" id="PTHR14136:SF17">
    <property type="entry name" value="BTB_POZ DOMAIN-CONTAINING PROTEIN KCTD9"/>
    <property type="match status" value="1"/>
</dbReference>
<evidence type="ECO:0008006" key="4">
    <source>
        <dbReference type="Google" id="ProtNLM"/>
    </source>
</evidence>
<dbReference type="InterPro" id="IPR001646">
    <property type="entry name" value="5peptide_repeat"/>
</dbReference>
<keyword evidence="3" id="KW-1185">Reference proteome</keyword>
<dbReference type="OrthoDB" id="2579959at2"/>
<evidence type="ECO:0000313" key="2">
    <source>
        <dbReference type="EMBL" id="AVM00909.1"/>
    </source>
</evidence>
<keyword evidence="1" id="KW-0812">Transmembrane</keyword>
<protein>
    <recommendedName>
        <fullName evidence="4">Pentapeptide repeat-containing protein</fullName>
    </recommendedName>
</protein>
<dbReference type="Gene3D" id="2.160.20.80">
    <property type="entry name" value="E3 ubiquitin-protein ligase SopA"/>
    <property type="match status" value="1"/>
</dbReference>
<dbReference type="RefSeq" id="WP_105942622.1">
    <property type="nucleotide sequence ID" value="NZ_CP027433.1"/>
</dbReference>
<name>A0A2S0KGV7_9ACTN</name>
<dbReference type="PANTHER" id="PTHR14136">
    <property type="entry name" value="BTB_POZ DOMAIN-CONTAINING PROTEIN KCTD9"/>
    <property type="match status" value="1"/>
</dbReference>
<dbReference type="Pfam" id="PF13576">
    <property type="entry name" value="Pentapeptide_3"/>
    <property type="match status" value="1"/>
</dbReference>
<feature type="transmembrane region" description="Helical" evidence="1">
    <location>
        <begin position="270"/>
        <end position="291"/>
    </location>
</feature>
<keyword evidence="1" id="KW-1133">Transmembrane helix</keyword>